<evidence type="ECO:0000313" key="1">
    <source>
        <dbReference type="EMBL" id="RMU60420.1"/>
    </source>
</evidence>
<protein>
    <submittedName>
        <fullName evidence="1">Uncharacterized protein</fullName>
    </submittedName>
</protein>
<dbReference type="Gene3D" id="3.40.50.300">
    <property type="entry name" value="P-loop containing nucleotide triphosphate hydrolases"/>
    <property type="match status" value="1"/>
</dbReference>
<name>A0A3M5VQA7_PSESX</name>
<proteinExistence type="predicted"/>
<sequence>MPLNADLVIDTQTLSVEESVKQVLDLLRGRGAI</sequence>
<dbReference type="EMBL" id="RBUA01000465">
    <property type="protein sequence ID" value="RMU60420.1"/>
    <property type="molecule type" value="Genomic_DNA"/>
</dbReference>
<reference evidence="1 2" key="1">
    <citation type="submission" date="2018-08" db="EMBL/GenBank/DDBJ databases">
        <title>Recombination of ecologically and evolutionarily significant loci maintains genetic cohesion in the Pseudomonas syringae species complex.</title>
        <authorList>
            <person name="Dillon M."/>
            <person name="Thakur S."/>
            <person name="Almeida R.N.D."/>
            <person name="Weir B.S."/>
            <person name="Guttman D.S."/>
        </authorList>
    </citation>
    <scope>NUCLEOTIDE SEQUENCE [LARGE SCALE GENOMIC DNA]</scope>
    <source>
        <strain evidence="1 2">ICMP 14479</strain>
    </source>
</reference>
<organism evidence="1 2">
    <name type="scientific">Pseudomonas syringae pv. avii</name>
    <dbReference type="NCBI Taxonomy" id="663959"/>
    <lineage>
        <taxon>Bacteria</taxon>
        <taxon>Pseudomonadati</taxon>
        <taxon>Pseudomonadota</taxon>
        <taxon>Gammaproteobacteria</taxon>
        <taxon>Pseudomonadales</taxon>
        <taxon>Pseudomonadaceae</taxon>
        <taxon>Pseudomonas</taxon>
        <taxon>Pseudomonas syringae</taxon>
    </lineage>
</organism>
<evidence type="ECO:0000313" key="2">
    <source>
        <dbReference type="Proteomes" id="UP000280395"/>
    </source>
</evidence>
<dbReference type="AlphaFoldDB" id="A0A3M5VQA7"/>
<dbReference type="InterPro" id="IPR027417">
    <property type="entry name" value="P-loop_NTPase"/>
</dbReference>
<accession>A0A3M5VQA7</accession>
<gene>
    <name evidence="1" type="ORF">ALP29_200194</name>
</gene>
<dbReference type="Proteomes" id="UP000280395">
    <property type="component" value="Unassembled WGS sequence"/>
</dbReference>
<comment type="caution">
    <text evidence="1">The sequence shown here is derived from an EMBL/GenBank/DDBJ whole genome shotgun (WGS) entry which is preliminary data.</text>
</comment>